<dbReference type="PATRIC" id="fig|132476.4.peg.2423"/>
<dbReference type="Proteomes" id="UP000033662">
    <property type="component" value="Unassembled WGS sequence"/>
</dbReference>
<dbReference type="EMBL" id="JZXC01000002">
    <property type="protein sequence ID" value="KKA09668.1"/>
    <property type="molecule type" value="Genomic_DNA"/>
</dbReference>
<evidence type="ECO:0000259" key="1">
    <source>
        <dbReference type="Pfam" id="PF20093"/>
    </source>
</evidence>
<dbReference type="AlphaFoldDB" id="A0A0F4XWD1"/>
<name>A0A0F4XWD1_9PSED</name>
<organism evidence="2 3">
    <name type="scientific">Pseudomonas kilonensis</name>
    <dbReference type="NCBI Taxonomy" id="132476"/>
    <lineage>
        <taxon>Bacteria</taxon>
        <taxon>Pseudomonadati</taxon>
        <taxon>Pseudomonadota</taxon>
        <taxon>Gammaproteobacteria</taxon>
        <taxon>Pseudomonadales</taxon>
        <taxon>Pseudomonadaceae</taxon>
        <taxon>Pseudomonas</taxon>
    </lineage>
</organism>
<feature type="domain" description="DUF6484" evidence="1">
    <location>
        <begin position="23"/>
        <end position="83"/>
    </location>
</feature>
<sequence>MTVEYHLAVSSTATPARVDGVVIGVLLDVPSADAPVVAFPGCPGETGLAARTTTPLAREDIGAQVALMFEAGDLTRPLVIGRIQRLPQTTTPAVAHLDGERLEFTAEREIVLRCGKASITLTREGKILIRGTYLSSRSSGVNRIKGGSVQIN</sequence>
<dbReference type="OrthoDB" id="3078443at2"/>
<dbReference type="InterPro" id="IPR045506">
    <property type="entry name" value="DUF6484"/>
</dbReference>
<evidence type="ECO:0000313" key="2">
    <source>
        <dbReference type="EMBL" id="KKA09668.1"/>
    </source>
</evidence>
<accession>A0A0F4XWD1</accession>
<reference evidence="2 3" key="1">
    <citation type="submission" date="2015-03" db="EMBL/GenBank/DDBJ databases">
        <title>Pseudomonas fluorescens 1855-344 Genome sequencing and assembly.</title>
        <authorList>
            <person name="Eng W.W.H."/>
            <person name="Gan H.M."/>
            <person name="Savka M.A."/>
        </authorList>
    </citation>
    <scope>NUCLEOTIDE SEQUENCE [LARGE SCALE GENOMIC DNA]</scope>
    <source>
        <strain evidence="2 3">1855-344</strain>
    </source>
</reference>
<proteinExistence type="predicted"/>
<gene>
    <name evidence="2" type="ORF">VP02_03880</name>
</gene>
<dbReference type="Pfam" id="PF20093">
    <property type="entry name" value="DUF6484"/>
    <property type="match status" value="1"/>
</dbReference>
<comment type="caution">
    <text evidence="2">The sequence shown here is derived from an EMBL/GenBank/DDBJ whole genome shotgun (WGS) entry which is preliminary data.</text>
</comment>
<evidence type="ECO:0000313" key="3">
    <source>
        <dbReference type="Proteomes" id="UP000033662"/>
    </source>
</evidence>
<dbReference type="RefSeq" id="WP_046062415.1">
    <property type="nucleotide sequence ID" value="NZ_CP077086.1"/>
</dbReference>
<protein>
    <recommendedName>
        <fullName evidence="1">DUF6484 domain-containing protein</fullName>
    </recommendedName>
</protein>